<dbReference type="FunFam" id="3.40.50.1010:FF:000056">
    <property type="entry name" value="Unplaced genomic scaffold supercont1.1, whole genome shotgun sequence"/>
    <property type="match status" value="1"/>
</dbReference>
<dbReference type="GO" id="GO:0070034">
    <property type="term" value="F:telomerase RNA binding"/>
    <property type="evidence" value="ECO:0007669"/>
    <property type="project" value="TreeGrafter"/>
</dbReference>
<name>A0A0D0TXJ9_9TREE</name>
<proteinExistence type="predicted"/>
<organism evidence="4 5">
    <name type="scientific">Cryptococcus deuterogattii Ram5</name>
    <dbReference type="NCBI Taxonomy" id="1296110"/>
    <lineage>
        <taxon>Eukaryota</taxon>
        <taxon>Fungi</taxon>
        <taxon>Dikarya</taxon>
        <taxon>Basidiomycota</taxon>
        <taxon>Agaricomycotina</taxon>
        <taxon>Tremellomycetes</taxon>
        <taxon>Tremellales</taxon>
        <taxon>Cryptococcaceae</taxon>
        <taxon>Cryptococcus</taxon>
        <taxon>Cryptococcus gattii species complex</taxon>
    </lineage>
</organism>
<feature type="region of interest" description="Disordered" evidence="2">
    <location>
        <begin position="1"/>
        <end position="22"/>
    </location>
</feature>
<protein>
    <recommendedName>
        <fullName evidence="3">PIN domain-containing protein</fullName>
    </recommendedName>
</protein>
<dbReference type="EMBL" id="KN847902">
    <property type="protein sequence ID" value="KIR40568.1"/>
    <property type="molecule type" value="Genomic_DNA"/>
</dbReference>
<keyword evidence="5" id="KW-1185">Reference proteome</keyword>
<dbReference type="AlphaFoldDB" id="A0A0D0TXJ9"/>
<dbReference type="GO" id="GO:0042162">
    <property type="term" value="F:telomeric DNA binding"/>
    <property type="evidence" value="ECO:0007669"/>
    <property type="project" value="TreeGrafter"/>
</dbReference>
<evidence type="ECO:0000259" key="3">
    <source>
        <dbReference type="SMART" id="SM00670"/>
    </source>
</evidence>
<feature type="compositionally biased region" description="Basic and acidic residues" evidence="2">
    <location>
        <begin position="299"/>
        <end position="313"/>
    </location>
</feature>
<dbReference type="InterPro" id="IPR018834">
    <property type="entry name" value="DNA/RNA-bd_Est1-type"/>
</dbReference>
<feature type="coiled-coil region" evidence="1">
    <location>
        <begin position="958"/>
        <end position="1015"/>
    </location>
</feature>
<reference evidence="4 5" key="1">
    <citation type="submission" date="2015-01" db="EMBL/GenBank/DDBJ databases">
        <title>The Genome Sequence of Cryptococcus gattii Ram5.</title>
        <authorList>
            <consortium name="The Broad Institute Genomics Platform"/>
            <person name="Cuomo C."/>
            <person name="Litvintseva A."/>
            <person name="Chen Y."/>
            <person name="Heitman J."/>
            <person name="Sun S."/>
            <person name="Springer D."/>
            <person name="Dromer F."/>
            <person name="Young S."/>
            <person name="Zeng Q."/>
            <person name="Gargeya S."/>
            <person name="Abouelleil A."/>
            <person name="Alvarado L."/>
            <person name="Chapman S.B."/>
            <person name="Gainer-Dewar J."/>
            <person name="Goldberg J."/>
            <person name="Griggs A."/>
            <person name="Gujja S."/>
            <person name="Hansen M."/>
            <person name="Howarth C."/>
            <person name="Imamovic A."/>
            <person name="Larimer J."/>
            <person name="Murphy C."/>
            <person name="Naylor J."/>
            <person name="Pearson M."/>
            <person name="Priest M."/>
            <person name="Roberts A."/>
            <person name="Saif S."/>
            <person name="Shea T."/>
            <person name="Sykes S."/>
            <person name="Wortman J."/>
            <person name="Nusbaum C."/>
            <person name="Birren B."/>
        </authorList>
    </citation>
    <scope>NUCLEOTIDE SEQUENCE [LARGE SCALE GENOMIC DNA]</scope>
    <source>
        <strain evidence="4 5">Ram5</strain>
    </source>
</reference>
<sequence length="1210" mass="134900">MGEFPLVGPSRPRQRNNTTSDDISIRIAALQKQNASLVGVTANGNGKKARPPPVSPSRSRPHPSLSSRPDIGDDYYRGIPGPMPTGMTEKLELNDADIAEPSRPRRKDYTAVEGGPGRAAAFPRYTAAARDEEEMQQLPTSPLRPQSRPHPSLPTRPRKDNEFSRGASGSSANKVLFDPTKVKEIRRVEPSTKKLFDPVAHDPRSFTPLAIPPSLPDTESAPSPSATAKRLLRRAVPGAGSGSGSGQSGSSAHTWDIDADRERERRRRREGSERGSTLSGKKKDSDARSKGSKSSEGSESLKDRERGKGKNDTGVKPILKKIHDEIKELEQELIEISRKMAQDPEAGISALSSRKIDFRTPRSPSDDSVAWVQLISKHKQLADLHDHFLTTLFDPLVPSSYHQLSIKYNIPSRLWQTAFFLILEQLRHAWISRHPFALDLLTDVVYDAYRFYSELLENQALAGLRGAWIEALGDLARYRMTMASHITDIDSRKERERIRDQKQSANGDNHQDPEGKPISSGASIGAEVAQNWDVEDKETWRVTARDWYTMGITEKPGEGRLHHHLALLCRDMKGQEGRALHHFVKSLIVTHEFSTSRETILPLFDSALQSQRSLPEATAMDLFIRLHGMLFTRISLDSFPDVMSRYVERLEEDARLDGVSRKATISQVDWMIMGVVNIAGVLQYGSTSGLIRKALAQEGAERRKAHAQNADDEEGEDVGENLEEVNGISNDTTLATLQSPAAGDEPLPVTFTHALFLTFAVFGFSLAHPNRIQGFHQVLNPYIIITLTFLATMFRQPHVGAHLLPYVPWQLLADFINSANFSLVEEKRLANGAPLPEDWLIRGSEWVGRRVYERGFWKGKSPSGRGSSGLIQAQPRSGERFQSEMDVLLSNFDASVDIQEGVVDEAEGTDLTDGPAAVNQRRWKRVAWAVGVLAKSVEGFEIRDGKVYVEGVLQEKVREREVRKEEEEKREREVLERKRQEREREEELLGLEMSEESDDQELADLRRKLQDLKAQAGVPMSRKSRKAASNVLDVVAGYTMLIFDTNILLDSLELVSRIVESGQWSVVVPLPVVTELDGLSKEQGALGNAARAAVALLEERIRTHALCLKIQTTKGNYLSDLLIRTEQIDSSTYASSEAIARTMDDRIIHIASFAQEHFMDRTILLGMPRPDKGATKVLLISNDRNLRLKAKARGVEVANEKELGVVLARV</sequence>
<feature type="compositionally biased region" description="Basic and acidic residues" evidence="2">
    <location>
        <begin position="490"/>
        <end position="502"/>
    </location>
</feature>
<dbReference type="Gene3D" id="3.40.50.1010">
    <property type="entry name" value="5'-nuclease"/>
    <property type="match status" value="1"/>
</dbReference>
<dbReference type="SUPFAM" id="SSF48452">
    <property type="entry name" value="TPR-like"/>
    <property type="match status" value="1"/>
</dbReference>
<dbReference type="InterPro" id="IPR029060">
    <property type="entry name" value="PIN-like_dom_sf"/>
</dbReference>
<dbReference type="Proteomes" id="UP000053392">
    <property type="component" value="Unassembled WGS sequence"/>
</dbReference>
<evidence type="ECO:0000313" key="5">
    <source>
        <dbReference type="Proteomes" id="UP000053392"/>
    </source>
</evidence>
<evidence type="ECO:0000256" key="2">
    <source>
        <dbReference type="SAM" id="MobiDB-lite"/>
    </source>
</evidence>
<dbReference type="InterPro" id="IPR045153">
    <property type="entry name" value="Est1/Ebs1-like"/>
</dbReference>
<dbReference type="GO" id="GO:0004540">
    <property type="term" value="F:RNA nuclease activity"/>
    <property type="evidence" value="ECO:0007669"/>
    <property type="project" value="UniProtKB-ARBA"/>
</dbReference>
<dbReference type="Pfam" id="PF10373">
    <property type="entry name" value="EST1_DNA_bind"/>
    <property type="match status" value="1"/>
</dbReference>
<dbReference type="PANTHER" id="PTHR15696:SF0">
    <property type="entry name" value="TELOMERASE-BINDING PROTEIN EST1A"/>
    <property type="match status" value="1"/>
</dbReference>
<feature type="domain" description="PIN" evidence="3">
    <location>
        <begin position="1039"/>
        <end position="1188"/>
    </location>
</feature>
<feature type="compositionally biased region" description="Basic and acidic residues" evidence="2">
    <location>
        <begin position="100"/>
        <end position="110"/>
    </location>
</feature>
<dbReference type="PANTHER" id="PTHR15696">
    <property type="entry name" value="SMG-7 SUPPRESSOR WITH MORPHOLOGICAL EFFECT ON GENITALIA PROTEIN 7"/>
    <property type="match status" value="1"/>
</dbReference>
<gene>
    <name evidence="4" type="ORF">I313_03219</name>
</gene>
<accession>A0A0D0TXJ9</accession>
<keyword evidence="1" id="KW-0175">Coiled coil</keyword>
<dbReference type="SMART" id="SM00670">
    <property type="entry name" value="PINc"/>
    <property type="match status" value="1"/>
</dbReference>
<dbReference type="InterPro" id="IPR011990">
    <property type="entry name" value="TPR-like_helical_dom_sf"/>
</dbReference>
<feature type="compositionally biased region" description="Basic and acidic residues" evidence="2">
    <location>
        <begin position="180"/>
        <end position="204"/>
    </location>
</feature>
<evidence type="ECO:0000313" key="4">
    <source>
        <dbReference type="EMBL" id="KIR40568.1"/>
    </source>
</evidence>
<dbReference type="SUPFAM" id="SSF88723">
    <property type="entry name" value="PIN domain-like"/>
    <property type="match status" value="1"/>
</dbReference>
<feature type="region of interest" description="Disordered" evidence="2">
    <location>
        <begin position="490"/>
        <end position="521"/>
    </location>
</feature>
<dbReference type="HOGENOM" id="CLU_003327_0_0_1"/>
<feature type="compositionally biased region" description="Low complexity" evidence="2">
    <location>
        <begin position="118"/>
        <end position="128"/>
    </location>
</feature>
<feature type="compositionally biased region" description="Low complexity" evidence="2">
    <location>
        <begin position="56"/>
        <end position="69"/>
    </location>
</feature>
<feature type="region of interest" description="Disordered" evidence="2">
    <location>
        <begin position="37"/>
        <end position="316"/>
    </location>
</feature>
<dbReference type="GO" id="GO:0000184">
    <property type="term" value="P:nuclear-transcribed mRNA catabolic process, nonsense-mediated decay"/>
    <property type="evidence" value="ECO:0007669"/>
    <property type="project" value="TreeGrafter"/>
</dbReference>
<dbReference type="InterPro" id="IPR002716">
    <property type="entry name" value="PIN_dom"/>
</dbReference>
<evidence type="ECO:0000256" key="1">
    <source>
        <dbReference type="SAM" id="Coils"/>
    </source>
</evidence>
<dbReference type="Gene3D" id="1.25.40.10">
    <property type="entry name" value="Tetratricopeptide repeat domain"/>
    <property type="match status" value="1"/>
</dbReference>
<dbReference type="GO" id="GO:0005697">
    <property type="term" value="C:telomerase holoenzyme complex"/>
    <property type="evidence" value="ECO:0007669"/>
    <property type="project" value="TreeGrafter"/>
</dbReference>
<dbReference type="CDD" id="cd09880">
    <property type="entry name" value="PIN_Smg5-6-like"/>
    <property type="match status" value="1"/>
</dbReference>
<dbReference type="Pfam" id="PF13638">
    <property type="entry name" value="PIN_4"/>
    <property type="match status" value="1"/>
</dbReference>
<dbReference type="OrthoDB" id="2017974at2759"/>